<comment type="similarity">
    <text evidence="1">Belongs to the Gfo/Idh/MocA family.</text>
</comment>
<dbReference type="AlphaFoldDB" id="A0AAE9XXB6"/>
<dbReference type="SUPFAM" id="SSF51735">
    <property type="entry name" value="NAD(P)-binding Rossmann-fold domains"/>
    <property type="match status" value="1"/>
</dbReference>
<keyword evidence="2" id="KW-0560">Oxidoreductase</keyword>
<dbReference type="RefSeq" id="WP_289505126.1">
    <property type="nucleotide sequence ID" value="NZ_CP116805.1"/>
</dbReference>
<gene>
    <name evidence="5" type="ORF">PH603_06100</name>
</gene>
<evidence type="ECO:0000259" key="4">
    <source>
        <dbReference type="Pfam" id="PF02894"/>
    </source>
</evidence>
<dbReference type="EMBL" id="CP116805">
    <property type="protein sequence ID" value="WCL55329.1"/>
    <property type="molecule type" value="Genomic_DNA"/>
</dbReference>
<dbReference type="PANTHER" id="PTHR43708">
    <property type="entry name" value="CONSERVED EXPRESSED OXIDOREDUCTASE (EUROFUNG)"/>
    <property type="match status" value="1"/>
</dbReference>
<feature type="domain" description="Gfo/Idh/MocA-like oxidoreductase N-terminal" evidence="3">
    <location>
        <begin position="2"/>
        <end position="118"/>
    </location>
</feature>
<evidence type="ECO:0000313" key="6">
    <source>
        <dbReference type="Proteomes" id="UP001217500"/>
    </source>
</evidence>
<evidence type="ECO:0000259" key="3">
    <source>
        <dbReference type="Pfam" id="PF01408"/>
    </source>
</evidence>
<evidence type="ECO:0000313" key="5">
    <source>
        <dbReference type="EMBL" id="WCL55329.1"/>
    </source>
</evidence>
<dbReference type="Pfam" id="PF02894">
    <property type="entry name" value="GFO_IDH_MocA_C"/>
    <property type="match status" value="1"/>
</dbReference>
<dbReference type="InterPro" id="IPR004104">
    <property type="entry name" value="Gfo/Idh/MocA-like_OxRdtase_C"/>
</dbReference>
<dbReference type="InterPro" id="IPR036291">
    <property type="entry name" value="NAD(P)-bd_dom_sf"/>
</dbReference>
<protein>
    <submittedName>
        <fullName evidence="5">Gfo/Idh/MocA family oxidoreductase</fullName>
    </submittedName>
</protein>
<accession>A0AAE9XXB6</accession>
<feature type="domain" description="Gfo/Idh/MocA-like oxidoreductase C-terminal" evidence="4">
    <location>
        <begin position="131"/>
        <end position="337"/>
    </location>
</feature>
<reference evidence="5" key="1">
    <citation type="submission" date="2023-01" db="EMBL/GenBank/DDBJ databases">
        <title>The genome sequence of Kordiimonadaceae bacterium 6D33.</title>
        <authorList>
            <person name="Liu Y."/>
        </authorList>
    </citation>
    <scope>NUCLEOTIDE SEQUENCE</scope>
    <source>
        <strain evidence="5">6D33</strain>
    </source>
</reference>
<evidence type="ECO:0000256" key="1">
    <source>
        <dbReference type="ARBA" id="ARBA00010928"/>
    </source>
</evidence>
<dbReference type="Proteomes" id="UP001217500">
    <property type="component" value="Chromosome"/>
</dbReference>
<dbReference type="GO" id="GO:0000166">
    <property type="term" value="F:nucleotide binding"/>
    <property type="evidence" value="ECO:0007669"/>
    <property type="project" value="InterPro"/>
</dbReference>
<proteinExistence type="inferred from homology"/>
<sequence length="346" mass="38030">MIRTAVIGYGASARIFHLPFIDLDPAFELVAVSSRQAELRTDHPHIHHYETGPDLIAATDADLIVITSPNDSHFPLARAALEAGKHVLVEKPIAIRSREAADLIKLAEAKGLTLSVFHNRRFDGDFMTLVELVQSGAVGEVRSLESRFDRFRPVATKRWREAAGLGNGILFDLGPHLIDQALVLFGLPDAITARCRTLREDTEATDWFHLLLHYGDKEVSLHASPFVAAPNLRFALDGTMGSWRKYGLDPQEAARKEGRLPIGDSWGKETPEDYGFLYDGAASCPVETKAGDYRLYYRALADAILNDAPVPASPRDALAGLRLIELALESSEKGCTMPVPATLRDI</sequence>
<dbReference type="InterPro" id="IPR000683">
    <property type="entry name" value="Gfo/Idh/MocA-like_OxRdtase_N"/>
</dbReference>
<evidence type="ECO:0000256" key="2">
    <source>
        <dbReference type="ARBA" id="ARBA00023002"/>
    </source>
</evidence>
<dbReference type="Pfam" id="PF01408">
    <property type="entry name" value="GFO_IDH_MocA"/>
    <property type="match status" value="1"/>
</dbReference>
<dbReference type="Gene3D" id="3.30.360.10">
    <property type="entry name" value="Dihydrodipicolinate Reductase, domain 2"/>
    <property type="match status" value="1"/>
</dbReference>
<name>A0AAE9XXB6_9PROT</name>
<dbReference type="InterPro" id="IPR051317">
    <property type="entry name" value="Gfo/Idh/MocA_oxidoreduct"/>
</dbReference>
<dbReference type="KEGG" id="gso:PH603_06100"/>
<dbReference type="GO" id="GO:0016491">
    <property type="term" value="F:oxidoreductase activity"/>
    <property type="evidence" value="ECO:0007669"/>
    <property type="project" value="UniProtKB-KW"/>
</dbReference>
<organism evidence="5 6">
    <name type="scientific">Gimibacter soli</name>
    <dbReference type="NCBI Taxonomy" id="3024400"/>
    <lineage>
        <taxon>Bacteria</taxon>
        <taxon>Pseudomonadati</taxon>
        <taxon>Pseudomonadota</taxon>
        <taxon>Alphaproteobacteria</taxon>
        <taxon>Kordiimonadales</taxon>
        <taxon>Temperatibacteraceae</taxon>
        <taxon>Gimibacter</taxon>
    </lineage>
</organism>
<dbReference type="PANTHER" id="PTHR43708:SF5">
    <property type="entry name" value="CONSERVED EXPRESSED OXIDOREDUCTASE (EUROFUNG)-RELATED"/>
    <property type="match status" value="1"/>
</dbReference>
<keyword evidence="6" id="KW-1185">Reference proteome</keyword>
<dbReference type="Gene3D" id="3.40.50.720">
    <property type="entry name" value="NAD(P)-binding Rossmann-like Domain"/>
    <property type="match status" value="1"/>
</dbReference>